<evidence type="ECO:0000313" key="3">
    <source>
        <dbReference type="Proteomes" id="UP000184038"/>
    </source>
</evidence>
<keyword evidence="3" id="KW-1185">Reference proteome</keyword>
<gene>
    <name evidence="2" type="ORF">SAMN02746066_02921</name>
</gene>
<keyword evidence="1" id="KW-0812">Transmembrane</keyword>
<keyword evidence="1" id="KW-0472">Membrane</keyword>
<evidence type="ECO:0000313" key="2">
    <source>
        <dbReference type="EMBL" id="SHM68287.1"/>
    </source>
</evidence>
<proteinExistence type="predicted"/>
<sequence length="331" mass="37843">MHLIKRYVEEVLIHVTFLKRKSVKEDIYKKIEEEAVKQGNKSVESMSEEETLKVLDALGDPRELGRGYCRCKSKIIGKESAASYQRVLLLSLIFVVIGNVVAYLCMDTGNGNEVGALFILKNLVISLVVIYVFITLIFYIANYIRKNEEEKEEHSRGKWTVFHLRYPKIKRPNKRMDYIIGLFLKIVLLVVIYVAGTHLFVGAVVRDGENIQRIPLFVAGRIQDFKVFITIMLMVSMGYNIAAIWRNRPDFVLLIWKGTSTILNAIGGFFLFRFPGIWNADFANQMQSTGVTTIAWQSISMQSIANFSVAVILFIAAVDMLHAFYRFFANI</sequence>
<feature type="transmembrane region" description="Helical" evidence="1">
    <location>
        <begin position="251"/>
        <end position="272"/>
    </location>
</feature>
<feature type="transmembrane region" description="Helical" evidence="1">
    <location>
        <begin position="87"/>
        <end position="106"/>
    </location>
</feature>
<dbReference type="Proteomes" id="UP000184038">
    <property type="component" value="Unassembled WGS sequence"/>
</dbReference>
<name>A0A1M7KSW2_9FIRM</name>
<protein>
    <submittedName>
        <fullName evidence="2">Uncharacterized protein</fullName>
    </submittedName>
</protein>
<feature type="transmembrane region" description="Helical" evidence="1">
    <location>
        <begin position="178"/>
        <end position="205"/>
    </location>
</feature>
<feature type="transmembrane region" description="Helical" evidence="1">
    <location>
        <begin position="118"/>
        <end position="141"/>
    </location>
</feature>
<organism evidence="2 3">
    <name type="scientific">Anaerosporobacter mobilis DSM 15930</name>
    <dbReference type="NCBI Taxonomy" id="1120996"/>
    <lineage>
        <taxon>Bacteria</taxon>
        <taxon>Bacillati</taxon>
        <taxon>Bacillota</taxon>
        <taxon>Clostridia</taxon>
        <taxon>Lachnospirales</taxon>
        <taxon>Lachnospiraceae</taxon>
        <taxon>Anaerosporobacter</taxon>
    </lineage>
</organism>
<accession>A0A1M7KSW2</accession>
<dbReference type="RefSeq" id="WP_073288976.1">
    <property type="nucleotide sequence ID" value="NZ_FRCP01000014.1"/>
</dbReference>
<reference evidence="2 3" key="1">
    <citation type="submission" date="2016-11" db="EMBL/GenBank/DDBJ databases">
        <authorList>
            <person name="Jaros S."/>
            <person name="Januszkiewicz K."/>
            <person name="Wedrychowicz H."/>
        </authorList>
    </citation>
    <scope>NUCLEOTIDE SEQUENCE [LARGE SCALE GENOMIC DNA]</scope>
    <source>
        <strain evidence="2 3">DSM 15930</strain>
    </source>
</reference>
<keyword evidence="1" id="KW-1133">Transmembrane helix</keyword>
<dbReference type="AlphaFoldDB" id="A0A1M7KSW2"/>
<dbReference type="EMBL" id="FRCP01000014">
    <property type="protein sequence ID" value="SHM68287.1"/>
    <property type="molecule type" value="Genomic_DNA"/>
</dbReference>
<feature type="transmembrane region" description="Helical" evidence="1">
    <location>
        <begin position="225"/>
        <end position="244"/>
    </location>
</feature>
<evidence type="ECO:0000256" key="1">
    <source>
        <dbReference type="SAM" id="Phobius"/>
    </source>
</evidence>
<dbReference type="STRING" id="1120996.SAMN02746066_02921"/>
<feature type="transmembrane region" description="Helical" evidence="1">
    <location>
        <begin position="304"/>
        <end position="325"/>
    </location>
</feature>